<name>A0ACB8UKU3_9APHY</name>
<gene>
    <name evidence="1" type="ORF">BDY19DRAFT_912081</name>
</gene>
<reference evidence="1" key="1">
    <citation type="journal article" date="2021" name="Environ. Microbiol.">
        <title>Gene family expansions and transcriptome signatures uncover fungal adaptations to wood decay.</title>
        <authorList>
            <person name="Hage H."/>
            <person name="Miyauchi S."/>
            <person name="Viragh M."/>
            <person name="Drula E."/>
            <person name="Min B."/>
            <person name="Chaduli D."/>
            <person name="Navarro D."/>
            <person name="Favel A."/>
            <person name="Norest M."/>
            <person name="Lesage-Meessen L."/>
            <person name="Balint B."/>
            <person name="Merenyi Z."/>
            <person name="de Eugenio L."/>
            <person name="Morin E."/>
            <person name="Martinez A.T."/>
            <person name="Baldrian P."/>
            <person name="Stursova M."/>
            <person name="Martinez M.J."/>
            <person name="Novotny C."/>
            <person name="Magnuson J.K."/>
            <person name="Spatafora J.W."/>
            <person name="Maurice S."/>
            <person name="Pangilinan J."/>
            <person name="Andreopoulos W."/>
            <person name="LaButti K."/>
            <person name="Hundley H."/>
            <person name="Na H."/>
            <person name="Kuo A."/>
            <person name="Barry K."/>
            <person name="Lipzen A."/>
            <person name="Henrissat B."/>
            <person name="Riley R."/>
            <person name="Ahrendt S."/>
            <person name="Nagy L.G."/>
            <person name="Grigoriev I.V."/>
            <person name="Martin F."/>
            <person name="Rosso M.N."/>
        </authorList>
    </citation>
    <scope>NUCLEOTIDE SEQUENCE</scope>
    <source>
        <strain evidence="1">CBS 384.51</strain>
    </source>
</reference>
<dbReference type="EMBL" id="MU274900">
    <property type="protein sequence ID" value="KAI0094285.1"/>
    <property type="molecule type" value="Genomic_DNA"/>
</dbReference>
<accession>A0ACB8UKU3</accession>
<evidence type="ECO:0000313" key="2">
    <source>
        <dbReference type="Proteomes" id="UP001055072"/>
    </source>
</evidence>
<comment type="caution">
    <text evidence="1">The sequence shown here is derived from an EMBL/GenBank/DDBJ whole genome shotgun (WGS) entry which is preliminary data.</text>
</comment>
<evidence type="ECO:0000313" key="1">
    <source>
        <dbReference type="EMBL" id="KAI0094285.1"/>
    </source>
</evidence>
<organism evidence="1 2">
    <name type="scientific">Irpex rosettiformis</name>
    <dbReference type="NCBI Taxonomy" id="378272"/>
    <lineage>
        <taxon>Eukaryota</taxon>
        <taxon>Fungi</taxon>
        <taxon>Dikarya</taxon>
        <taxon>Basidiomycota</taxon>
        <taxon>Agaricomycotina</taxon>
        <taxon>Agaricomycetes</taxon>
        <taxon>Polyporales</taxon>
        <taxon>Irpicaceae</taxon>
        <taxon>Irpex</taxon>
    </lineage>
</organism>
<dbReference type="Proteomes" id="UP001055072">
    <property type="component" value="Unassembled WGS sequence"/>
</dbReference>
<keyword evidence="2" id="KW-1185">Reference proteome</keyword>
<proteinExistence type="predicted"/>
<protein>
    <submittedName>
        <fullName evidence="1">Fungal-specific transcription factor domain-containing protein</fullName>
    </submittedName>
</protein>
<sequence>MDNIPGDFVYLPSPLHYDPGINLTRNQQQHLRPFSDEDMCEPGPSSSKLPRRGTRACDRCRKIKSKCEGTEGERCKNCQAAGTACTFQGPSFKRGPPKGYIHAIEQRWHQVECVLATVMSLPRAQDIISDLRVDPFARDILDRVASGPYGSVGVPSANPIVPGEDGFYNTIMGQANPEDRRTKRQSRQTREYVSSQDSTKFALPTAEWQDQLYRRLASVQGHRGSGIASPYSATSSSDQARFPSYSTPSGQPSPVAIAPHMGYSEQPHSRRRLESSLPTTVPGSDQGSPHFFLEKESIPRDAEEFDEATDTFGHLSVDQNHEFRYHGRSAGLHLLAKSDRNDDSQARVNGIWKFDIPKMEAGCQCLSFDKVNEEIELPDYATQDQLIMAYFSYVHHIFPVVHKANFLAMYHERTLDAPNKAVKNGRKRQPMQTVTKLLLMAMFAFAAHYLPPPEGKKPCEVGNIYALKARRLLNTQYEDSKPSMCQALLLLGLREFGNGCISQGWMYTGMGCRMAIDLGLNRDAENWKDENGQDLFSPIEKQIRRQIWWSCCISDKICSTWLGRPVTFKKGDFSTAEPDFDLNDDEELWRPYPRDLLGQEFDPMAARVMVCFKEQCRLSFIICEIMVKLYPVRLFDDGVNQQAWRDELENALQQWLIDLPKELHYREGVNKVLVPPHVIMTHIEYHAAVLLLHRAFLPNWKDNQKAHTEKDFDAAHNRCLDICVAAAAKISSLIESFDTIYSLTRAPPLLLSYLQSAGIMHVVALTRRPKDTQATIGLLQSIRATEVLEEVWPEASRIRSLLKGAHVEMDDIAALNQSTDKRLKRGLDEALSEDKTADLLFNVQSQYNTFAGQDLPSTSSSADAMSYIPGHEWWPQLVGPGTIGNWDLGMQDYRAYQAPPFVPSQGLFAFDQGHLSTGFNVDQSSSSHHVAPLQSHQGDRVPMFPREHEHHEHHRDYGHHGYPPS</sequence>